<protein>
    <submittedName>
        <fullName evidence="9">RagB/SusD family nutrient uptake outer membrane protein</fullName>
    </submittedName>
</protein>
<reference evidence="9 10" key="1">
    <citation type="submission" date="2019-04" db="EMBL/GenBank/DDBJ databases">
        <title>Niastella caeni sp. nov., isolated from activated sludge.</title>
        <authorList>
            <person name="Sheng M."/>
        </authorList>
    </citation>
    <scope>NUCLEOTIDE SEQUENCE [LARGE SCALE GENOMIC DNA]</scope>
    <source>
        <strain evidence="9 10">HX-2-15</strain>
    </source>
</reference>
<feature type="domain" description="SusD-like N-terminal" evidence="8">
    <location>
        <begin position="103"/>
        <end position="226"/>
    </location>
</feature>
<dbReference type="GO" id="GO:0009279">
    <property type="term" value="C:cell outer membrane"/>
    <property type="evidence" value="ECO:0007669"/>
    <property type="project" value="UniProtKB-SubCell"/>
</dbReference>
<proteinExistence type="inferred from homology"/>
<dbReference type="AlphaFoldDB" id="A0A4V4H196"/>
<feature type="signal peptide" evidence="6">
    <location>
        <begin position="1"/>
        <end position="21"/>
    </location>
</feature>
<dbReference type="OrthoDB" id="5694214at2"/>
<evidence type="ECO:0000313" key="10">
    <source>
        <dbReference type="Proteomes" id="UP000306918"/>
    </source>
</evidence>
<sequence>MKKITFQYKAFMTGLALLVLAGCNKLVDLKPINEISDADYWKTADQYKLAANEFYTYMITFANVLYDPAPGQPPSPHADIRSDLTASRSPFSNGSNALSVTDANWDNAYTRLRAINYLLAKDSVDIDNPLRPERLLYVAEAKFFRAYIYFDLLQQFGGVPIVTKPLTSGSPELQAPRNSRDEVVDLVIKDLEDAIAVLPLESAITAANKGRISKGAAQAFLGRVALYEGTWQKFRNGDANRYNGLLDKSIAASNAVITSTQYSLFAPAALGDSAQKYMFILEDEKSNPANITKSANKEYILANRYSYTLRQIRNNVTHTLIGGGISKKFADMYLCQDGLPIDKSPLFQGYGMTRSEFQNRDNRMRYTMMIDSNYYWDNENPGSRTNWTGDAADIASSKGRHNAASGTGYQNQKWATERRLNDNEEGYDWPVIRLAEVYLNYAEAVYERNGTISDADLDKSVNLVRNRVNKTMPKLSNSLVSANSLDMRTEIRRERTIELYLEGFRVDDLKRWKTAEIEMPMNVLGVKWSGTRWQTRWVVNGTSPYTVDANGFLIFEGSRTWAQKNYLLPIPTQQRALNPNLDQNPGW</sequence>
<evidence type="ECO:0000256" key="6">
    <source>
        <dbReference type="SAM" id="SignalP"/>
    </source>
</evidence>
<comment type="similarity">
    <text evidence="2">Belongs to the SusD family.</text>
</comment>
<dbReference type="Proteomes" id="UP000306918">
    <property type="component" value="Unassembled WGS sequence"/>
</dbReference>
<evidence type="ECO:0000256" key="5">
    <source>
        <dbReference type="ARBA" id="ARBA00023237"/>
    </source>
</evidence>
<keyword evidence="4" id="KW-0472">Membrane</keyword>
<dbReference type="PROSITE" id="PS51257">
    <property type="entry name" value="PROKAR_LIPOPROTEIN"/>
    <property type="match status" value="1"/>
</dbReference>
<dbReference type="Pfam" id="PF14322">
    <property type="entry name" value="SusD-like_3"/>
    <property type="match status" value="1"/>
</dbReference>
<evidence type="ECO:0000256" key="4">
    <source>
        <dbReference type="ARBA" id="ARBA00023136"/>
    </source>
</evidence>
<dbReference type="RefSeq" id="WP_136577818.1">
    <property type="nucleotide sequence ID" value="NZ_STFF01000003.1"/>
</dbReference>
<feature type="domain" description="RagB/SusD" evidence="7">
    <location>
        <begin position="307"/>
        <end position="587"/>
    </location>
</feature>
<name>A0A4V4H196_9BACT</name>
<keyword evidence="5" id="KW-0998">Cell outer membrane</keyword>
<evidence type="ECO:0000313" key="9">
    <source>
        <dbReference type="EMBL" id="THU39686.1"/>
    </source>
</evidence>
<dbReference type="Gene3D" id="1.25.40.390">
    <property type="match status" value="1"/>
</dbReference>
<evidence type="ECO:0000256" key="3">
    <source>
        <dbReference type="ARBA" id="ARBA00022729"/>
    </source>
</evidence>
<gene>
    <name evidence="9" type="ORF">FAM09_14415</name>
</gene>
<organism evidence="9 10">
    <name type="scientific">Niastella caeni</name>
    <dbReference type="NCBI Taxonomy" id="2569763"/>
    <lineage>
        <taxon>Bacteria</taxon>
        <taxon>Pseudomonadati</taxon>
        <taxon>Bacteroidota</taxon>
        <taxon>Chitinophagia</taxon>
        <taxon>Chitinophagales</taxon>
        <taxon>Chitinophagaceae</taxon>
        <taxon>Niastella</taxon>
    </lineage>
</organism>
<evidence type="ECO:0000259" key="8">
    <source>
        <dbReference type="Pfam" id="PF14322"/>
    </source>
</evidence>
<feature type="chain" id="PRO_5020455125" evidence="6">
    <location>
        <begin position="22"/>
        <end position="587"/>
    </location>
</feature>
<comment type="subcellular location">
    <subcellularLocation>
        <location evidence="1">Cell outer membrane</location>
    </subcellularLocation>
</comment>
<dbReference type="Pfam" id="PF07980">
    <property type="entry name" value="SusD_RagB"/>
    <property type="match status" value="1"/>
</dbReference>
<evidence type="ECO:0000256" key="2">
    <source>
        <dbReference type="ARBA" id="ARBA00006275"/>
    </source>
</evidence>
<dbReference type="InterPro" id="IPR011990">
    <property type="entry name" value="TPR-like_helical_dom_sf"/>
</dbReference>
<comment type="caution">
    <text evidence="9">The sequence shown here is derived from an EMBL/GenBank/DDBJ whole genome shotgun (WGS) entry which is preliminary data.</text>
</comment>
<dbReference type="InterPro" id="IPR012944">
    <property type="entry name" value="SusD_RagB_dom"/>
</dbReference>
<evidence type="ECO:0000259" key="7">
    <source>
        <dbReference type="Pfam" id="PF07980"/>
    </source>
</evidence>
<dbReference type="InterPro" id="IPR033985">
    <property type="entry name" value="SusD-like_N"/>
</dbReference>
<keyword evidence="3 6" id="KW-0732">Signal</keyword>
<evidence type="ECO:0000256" key="1">
    <source>
        <dbReference type="ARBA" id="ARBA00004442"/>
    </source>
</evidence>
<accession>A0A4V4H196</accession>
<dbReference type="SUPFAM" id="SSF48452">
    <property type="entry name" value="TPR-like"/>
    <property type="match status" value="1"/>
</dbReference>
<keyword evidence="10" id="KW-1185">Reference proteome</keyword>
<dbReference type="EMBL" id="STFF01000003">
    <property type="protein sequence ID" value="THU39686.1"/>
    <property type="molecule type" value="Genomic_DNA"/>
</dbReference>